<evidence type="ECO:0000256" key="9">
    <source>
        <dbReference type="RuleBase" id="RU004020"/>
    </source>
</evidence>
<feature type="region of interest" description="Disordered" evidence="11">
    <location>
        <begin position="220"/>
        <end position="244"/>
    </location>
</feature>
<gene>
    <name evidence="14" type="primary">LOC104606401</name>
</gene>
<dbReference type="SUPFAM" id="SSF46785">
    <property type="entry name" value="Winged helix' DNA-binding domain"/>
    <property type="match status" value="1"/>
</dbReference>
<feature type="compositionally biased region" description="Low complexity" evidence="11">
    <location>
        <begin position="125"/>
        <end position="138"/>
    </location>
</feature>
<evidence type="ECO:0000256" key="3">
    <source>
        <dbReference type="ARBA" id="ARBA00022553"/>
    </source>
</evidence>
<keyword evidence="5 14" id="KW-0346">Stress response</keyword>
<evidence type="ECO:0000256" key="6">
    <source>
        <dbReference type="ARBA" id="ARBA00023125"/>
    </source>
</evidence>
<keyword evidence="10" id="KW-0175">Coiled coil</keyword>
<dbReference type="InterPro" id="IPR036390">
    <property type="entry name" value="WH_DNA-bd_sf"/>
</dbReference>
<dbReference type="GeneID" id="104606401"/>
<dbReference type="PANTHER" id="PTHR10015:SF329">
    <property type="entry name" value="HEAT STRESS TRANSCRIPTION FACTOR B-1"/>
    <property type="match status" value="1"/>
</dbReference>
<feature type="coiled-coil region" evidence="10">
    <location>
        <begin position="155"/>
        <end position="182"/>
    </location>
</feature>
<evidence type="ECO:0000313" key="13">
    <source>
        <dbReference type="Proteomes" id="UP000189703"/>
    </source>
</evidence>
<keyword evidence="3" id="KW-0597">Phosphoprotein</keyword>
<feature type="region of interest" description="Disordered" evidence="11">
    <location>
        <begin position="258"/>
        <end position="303"/>
    </location>
</feature>
<organism evidence="13 14">
    <name type="scientific">Nelumbo nucifera</name>
    <name type="common">Sacred lotus</name>
    <dbReference type="NCBI Taxonomy" id="4432"/>
    <lineage>
        <taxon>Eukaryota</taxon>
        <taxon>Viridiplantae</taxon>
        <taxon>Streptophyta</taxon>
        <taxon>Embryophyta</taxon>
        <taxon>Tracheophyta</taxon>
        <taxon>Spermatophyta</taxon>
        <taxon>Magnoliopsida</taxon>
        <taxon>Proteales</taxon>
        <taxon>Nelumbonaceae</taxon>
        <taxon>Nelumbo</taxon>
    </lineage>
</organism>
<protein>
    <submittedName>
        <fullName evidence="14">Heat shock factor protein HSF24</fullName>
    </submittedName>
</protein>
<dbReference type="Gene3D" id="1.10.10.10">
    <property type="entry name" value="Winged helix-like DNA-binding domain superfamily/Winged helix DNA-binding domain"/>
    <property type="match status" value="1"/>
</dbReference>
<feature type="compositionally biased region" description="Basic and acidic residues" evidence="11">
    <location>
        <begin position="220"/>
        <end position="231"/>
    </location>
</feature>
<dbReference type="GO" id="GO:0043565">
    <property type="term" value="F:sequence-specific DNA binding"/>
    <property type="evidence" value="ECO:0007669"/>
    <property type="project" value="InterPro"/>
</dbReference>
<evidence type="ECO:0000256" key="2">
    <source>
        <dbReference type="ARBA" id="ARBA00011233"/>
    </source>
</evidence>
<comment type="subunit">
    <text evidence="2">Homotrimer.</text>
</comment>
<dbReference type="eggNOG" id="KOG0627">
    <property type="taxonomic scope" value="Eukaryota"/>
</dbReference>
<keyword evidence="4" id="KW-0805">Transcription regulation</keyword>
<evidence type="ECO:0000259" key="12">
    <source>
        <dbReference type="PROSITE" id="PS00434"/>
    </source>
</evidence>
<dbReference type="FunFam" id="1.10.10.10:FF:000037">
    <property type="entry name" value="Heat stress transcription factor B-4"/>
    <property type="match status" value="1"/>
</dbReference>
<feature type="domain" description="HSF-type DNA-binding" evidence="12">
    <location>
        <begin position="49"/>
        <end position="73"/>
    </location>
</feature>
<dbReference type="Pfam" id="PF00447">
    <property type="entry name" value="HSF_DNA-bind"/>
    <property type="match status" value="1"/>
</dbReference>
<sequence>MAHRSVPAPFLTKTYQLVEDASTDDVISWNDNGTTFVVWKPADFARDLLPNYFKHNNFSSFVRQLNTYGFRKIVPDRWEFANEYFRRGEKELLSEIHRRKATVQINAGGKPNEGGGGRSSSPVNSGEDMGSSSTSSPDSKNHASDETTATATQHLSDLSDENEKLRKDNQLLSSELEQTKKQCEELIAFLSKYINVPPEQINRIMMQGSDNDRLSMLLVDDKKNNNNKEEEEKGDEDEKGEEERQSLKLFGVWLKGKKRMREEKGEGGGASSSSLKKQMKRMDFDAPWMKISSSPGETSEVCN</sequence>
<dbReference type="OMA" id="HASDETT"/>
<dbReference type="GO" id="GO:0003700">
    <property type="term" value="F:DNA-binding transcription factor activity"/>
    <property type="evidence" value="ECO:0000318"/>
    <property type="project" value="GO_Central"/>
</dbReference>
<dbReference type="InterPro" id="IPR000232">
    <property type="entry name" value="HSF_DNA-bd"/>
</dbReference>
<evidence type="ECO:0000256" key="1">
    <source>
        <dbReference type="ARBA" id="ARBA00004123"/>
    </source>
</evidence>
<feature type="compositionally biased region" description="Polar residues" evidence="11">
    <location>
        <begin position="291"/>
        <end position="303"/>
    </location>
</feature>
<dbReference type="STRING" id="4432.A0A1U8APX9"/>
<dbReference type="OrthoDB" id="60033at2759"/>
<dbReference type="InParanoid" id="A0A1U8APX9"/>
<keyword evidence="13" id="KW-1185">Reference proteome</keyword>
<dbReference type="InterPro" id="IPR036388">
    <property type="entry name" value="WH-like_DNA-bd_sf"/>
</dbReference>
<evidence type="ECO:0000256" key="8">
    <source>
        <dbReference type="ARBA" id="ARBA00023242"/>
    </source>
</evidence>
<dbReference type="GO" id="GO:0005634">
    <property type="term" value="C:nucleus"/>
    <property type="evidence" value="ECO:0000318"/>
    <property type="project" value="GO_Central"/>
</dbReference>
<dbReference type="RefSeq" id="XP_010269874.1">
    <property type="nucleotide sequence ID" value="XM_010271572.2"/>
</dbReference>
<dbReference type="PROSITE" id="PS00434">
    <property type="entry name" value="HSF_DOMAIN"/>
    <property type="match status" value="1"/>
</dbReference>
<dbReference type="Proteomes" id="UP000189703">
    <property type="component" value="Unplaced"/>
</dbReference>
<comment type="similarity">
    <text evidence="9">Belongs to the HSF family.</text>
</comment>
<keyword evidence="8" id="KW-0539">Nucleus</keyword>
<reference evidence="14" key="1">
    <citation type="submission" date="2025-08" db="UniProtKB">
        <authorList>
            <consortium name="RefSeq"/>
        </authorList>
    </citation>
    <scope>IDENTIFICATION</scope>
</reference>
<dbReference type="FunCoup" id="A0A1U8APX9">
    <property type="interactions" value="16"/>
</dbReference>
<evidence type="ECO:0000256" key="11">
    <source>
        <dbReference type="SAM" id="MobiDB-lite"/>
    </source>
</evidence>
<evidence type="ECO:0000256" key="10">
    <source>
        <dbReference type="SAM" id="Coils"/>
    </source>
</evidence>
<name>A0A1U8APX9_NELNU</name>
<dbReference type="PANTHER" id="PTHR10015">
    <property type="entry name" value="HEAT SHOCK TRANSCRIPTION FACTOR"/>
    <property type="match status" value="1"/>
</dbReference>
<comment type="subcellular location">
    <subcellularLocation>
        <location evidence="1">Nucleus</location>
    </subcellularLocation>
</comment>
<keyword evidence="6" id="KW-0238">DNA-binding</keyword>
<evidence type="ECO:0000256" key="5">
    <source>
        <dbReference type="ARBA" id="ARBA00023016"/>
    </source>
</evidence>
<evidence type="ECO:0000313" key="14">
    <source>
        <dbReference type="RefSeq" id="XP_010269874.1"/>
    </source>
</evidence>
<keyword evidence="7" id="KW-0804">Transcription</keyword>
<dbReference type="PRINTS" id="PR00056">
    <property type="entry name" value="HSFDOMAIN"/>
</dbReference>
<feature type="region of interest" description="Disordered" evidence="11">
    <location>
        <begin position="103"/>
        <end position="148"/>
    </location>
</feature>
<dbReference type="SMART" id="SM00415">
    <property type="entry name" value="HSF"/>
    <property type="match status" value="1"/>
</dbReference>
<evidence type="ECO:0000256" key="7">
    <source>
        <dbReference type="ARBA" id="ARBA00023163"/>
    </source>
</evidence>
<proteinExistence type="inferred from homology"/>
<accession>A0A1U8APX9</accession>
<dbReference type="KEGG" id="nnu:104606401"/>
<dbReference type="AlphaFoldDB" id="A0A1U8APX9"/>
<evidence type="ECO:0000256" key="4">
    <source>
        <dbReference type="ARBA" id="ARBA00023015"/>
    </source>
</evidence>